<dbReference type="EMBL" id="LKAM01000008">
    <property type="protein sequence ID" value="KUM47071.1"/>
    <property type="molecule type" value="Genomic_DNA"/>
</dbReference>
<sequence length="62" mass="7272">MELFQFPPRSSFPRMRTAISMELFQFPPRSSFPRMRTAISMELFQVPGIGCYRVYSPHRVSA</sequence>
<evidence type="ECO:0000313" key="1">
    <source>
        <dbReference type="EMBL" id="KUM47071.1"/>
    </source>
</evidence>
<gene>
    <name evidence="1" type="ORF">ABT39_MTgene6077</name>
</gene>
<comment type="caution">
    <text evidence="1">The sequence shown here is derived from an EMBL/GenBank/DDBJ whole genome shotgun (WGS) entry which is preliminary data.</text>
</comment>
<keyword evidence="1" id="KW-0496">Mitochondrion</keyword>
<organism evidence="1">
    <name type="scientific">Picea glauca</name>
    <name type="common">White spruce</name>
    <name type="synonym">Pinus glauca</name>
    <dbReference type="NCBI Taxonomy" id="3330"/>
    <lineage>
        <taxon>Eukaryota</taxon>
        <taxon>Viridiplantae</taxon>
        <taxon>Streptophyta</taxon>
        <taxon>Embryophyta</taxon>
        <taxon>Tracheophyta</taxon>
        <taxon>Spermatophyta</taxon>
        <taxon>Pinopsida</taxon>
        <taxon>Pinidae</taxon>
        <taxon>Conifers I</taxon>
        <taxon>Pinales</taxon>
        <taxon>Pinaceae</taxon>
        <taxon>Picea</taxon>
    </lineage>
</organism>
<reference evidence="1" key="1">
    <citation type="journal article" date="2015" name="Genome Biol. Evol.">
        <title>Organellar Genomes of White Spruce (Picea glauca): Assembly and Annotation.</title>
        <authorList>
            <person name="Jackman S.D."/>
            <person name="Warren R.L."/>
            <person name="Gibb E.A."/>
            <person name="Vandervalk B.P."/>
            <person name="Mohamadi H."/>
            <person name="Chu J."/>
            <person name="Raymond A."/>
            <person name="Pleasance S."/>
            <person name="Coope R."/>
            <person name="Wildung M.R."/>
            <person name="Ritland C.E."/>
            <person name="Bousquet J."/>
            <person name="Jones S.J."/>
            <person name="Bohlmann J."/>
            <person name="Birol I."/>
        </authorList>
    </citation>
    <scope>NUCLEOTIDE SEQUENCE [LARGE SCALE GENOMIC DNA]</scope>
    <source>
        <tissue evidence="1">Flushing bud</tissue>
    </source>
</reference>
<dbReference type="AlphaFoldDB" id="A0A101LXB7"/>
<geneLocation type="mitochondrion" evidence="1"/>
<accession>A0A101LXB7</accession>
<name>A0A101LXB7_PICGL</name>
<protein>
    <submittedName>
        <fullName evidence="1">Uncharacterized protein</fullName>
    </submittedName>
</protein>
<proteinExistence type="predicted"/>